<feature type="domain" description="OBG-type G" evidence="2">
    <location>
        <begin position="66"/>
        <end position="325"/>
    </location>
</feature>
<dbReference type="InterPro" id="IPR041706">
    <property type="entry name" value="YchF_N"/>
</dbReference>
<organism evidence="3 4">
    <name type="scientific">Geodia barretti</name>
    <name type="common">Barrett's horny sponge</name>
    <dbReference type="NCBI Taxonomy" id="519541"/>
    <lineage>
        <taxon>Eukaryota</taxon>
        <taxon>Metazoa</taxon>
        <taxon>Porifera</taxon>
        <taxon>Demospongiae</taxon>
        <taxon>Heteroscleromorpha</taxon>
        <taxon>Tetractinellida</taxon>
        <taxon>Astrophorina</taxon>
        <taxon>Geodiidae</taxon>
        <taxon>Geodia</taxon>
    </lineage>
</organism>
<keyword evidence="1" id="KW-0547">Nucleotide-binding</keyword>
<accession>A0AA35W266</accession>
<evidence type="ECO:0000259" key="2">
    <source>
        <dbReference type="PROSITE" id="PS51710"/>
    </source>
</evidence>
<dbReference type="Pfam" id="PF01926">
    <property type="entry name" value="MMR_HSR1"/>
    <property type="match status" value="1"/>
</dbReference>
<comment type="caution">
    <text evidence="3">The sequence shown here is derived from an EMBL/GenBank/DDBJ whole genome shotgun (WGS) entry which is preliminary data.</text>
</comment>
<dbReference type="PANTHER" id="PTHR23305:SF11">
    <property type="entry name" value="OBG-LIKE ATPASE 1"/>
    <property type="match status" value="1"/>
</dbReference>
<name>A0AA35W266_GEOBA</name>
<dbReference type="GO" id="GO:0016887">
    <property type="term" value="F:ATP hydrolysis activity"/>
    <property type="evidence" value="ECO:0007669"/>
    <property type="project" value="InterPro"/>
</dbReference>
<dbReference type="GO" id="GO:0005737">
    <property type="term" value="C:cytoplasm"/>
    <property type="evidence" value="ECO:0007669"/>
    <property type="project" value="TreeGrafter"/>
</dbReference>
<proteinExistence type="predicted"/>
<reference evidence="3" key="1">
    <citation type="submission" date="2023-03" db="EMBL/GenBank/DDBJ databases">
        <authorList>
            <person name="Steffen K."/>
            <person name="Cardenas P."/>
        </authorList>
    </citation>
    <scope>NUCLEOTIDE SEQUENCE</scope>
</reference>
<dbReference type="CDD" id="cd01900">
    <property type="entry name" value="YchF"/>
    <property type="match status" value="1"/>
</dbReference>
<dbReference type="PROSITE" id="PS51710">
    <property type="entry name" value="G_OBG"/>
    <property type="match status" value="1"/>
</dbReference>
<gene>
    <name evidence="3" type="ORF">GBAR_LOCUS3849</name>
</gene>
<protein>
    <submittedName>
        <fullName evidence="3">Obg-like ATPase 1</fullName>
    </submittedName>
</protein>
<dbReference type="Gene3D" id="3.40.50.300">
    <property type="entry name" value="P-loop containing nucleotide triphosphate hydrolases"/>
    <property type="match status" value="2"/>
</dbReference>
<sequence>MLILLQRTTPRGLKFVLDKEWALKRTLVFFSPSILPSKRNGGRRMPPKKKEVEGPGPLLGRFGTSLKCGIVGLPNVGKSTFFNVLTKASAPAENFPFCTIDPNESRVAVPDSRYDFLCEHWKPPSCVPAYLHVVDIAGLVKGAHEGQGLGNAFLSNISACDAIFHVVRAFEDEDVTHVEGDVNPVRDLEIISEELRLKDGECLKKAMADQEKVATRGGDKKRKPEMECLVKVREVLEEEKKDIRFGTWSSGDIEVLNKHLFLTAKPVIYLVNLSEKDYRRKKNKWLSKIKEWVDSRDPHALIIPFSAGLELKLFDMPEDEKMRFCQETKTQSISVLSALGKIIATGYQTLNLQCFFYLWSR</sequence>
<dbReference type="InterPro" id="IPR031167">
    <property type="entry name" value="G_OBG"/>
</dbReference>
<evidence type="ECO:0000256" key="1">
    <source>
        <dbReference type="ARBA" id="ARBA00022741"/>
    </source>
</evidence>
<dbReference type="PIRSF" id="PIRSF006641">
    <property type="entry name" value="CHP00092"/>
    <property type="match status" value="1"/>
</dbReference>
<dbReference type="InterPro" id="IPR006073">
    <property type="entry name" value="GTP-bd"/>
</dbReference>
<dbReference type="InterPro" id="IPR027417">
    <property type="entry name" value="P-loop_NTPase"/>
</dbReference>
<dbReference type="NCBIfam" id="TIGR00092">
    <property type="entry name" value="redox-regulated ATPase YchF"/>
    <property type="match status" value="1"/>
</dbReference>
<dbReference type="InterPro" id="IPR004396">
    <property type="entry name" value="ATPase_YchF/OLA1"/>
</dbReference>
<dbReference type="GO" id="GO:0005524">
    <property type="term" value="F:ATP binding"/>
    <property type="evidence" value="ECO:0007669"/>
    <property type="project" value="InterPro"/>
</dbReference>
<dbReference type="AlphaFoldDB" id="A0AA35W266"/>
<evidence type="ECO:0000313" key="3">
    <source>
        <dbReference type="EMBL" id="CAI8004192.1"/>
    </source>
</evidence>
<dbReference type="SUPFAM" id="SSF52540">
    <property type="entry name" value="P-loop containing nucleoside triphosphate hydrolases"/>
    <property type="match status" value="1"/>
</dbReference>
<dbReference type="PRINTS" id="PR00326">
    <property type="entry name" value="GTP1OBG"/>
</dbReference>
<dbReference type="PANTHER" id="PTHR23305">
    <property type="entry name" value="OBG GTPASE FAMILY"/>
    <property type="match status" value="1"/>
</dbReference>
<keyword evidence="4" id="KW-1185">Reference proteome</keyword>
<dbReference type="Proteomes" id="UP001174909">
    <property type="component" value="Unassembled WGS sequence"/>
</dbReference>
<dbReference type="GO" id="GO:0005525">
    <property type="term" value="F:GTP binding"/>
    <property type="evidence" value="ECO:0007669"/>
    <property type="project" value="InterPro"/>
</dbReference>
<evidence type="ECO:0000313" key="4">
    <source>
        <dbReference type="Proteomes" id="UP001174909"/>
    </source>
</evidence>
<dbReference type="EMBL" id="CASHTH010000552">
    <property type="protein sequence ID" value="CAI8004192.1"/>
    <property type="molecule type" value="Genomic_DNA"/>
</dbReference>